<reference evidence="1" key="1">
    <citation type="submission" date="2009-04" db="EMBL/GenBank/DDBJ databases">
        <authorList>
            <person name="Weinstock G."/>
            <person name="Sodergren E."/>
            <person name="Clifton S."/>
            <person name="Fulton L."/>
            <person name="Fulton B."/>
            <person name="Courtney L."/>
            <person name="Fronick C."/>
            <person name="Harrison M."/>
            <person name="Strong C."/>
            <person name="Farmer C."/>
            <person name="Delahaunty K."/>
            <person name="Markovic C."/>
            <person name="Hall O."/>
            <person name="Minx P."/>
            <person name="Tomlinson C."/>
            <person name="Mitreva M."/>
            <person name="Nelson J."/>
            <person name="Hou S."/>
            <person name="Wollam A."/>
            <person name="Pepin K.H."/>
            <person name="Johnson M."/>
            <person name="Bhonagiri V."/>
            <person name="Nash W.E."/>
            <person name="Warren W."/>
            <person name="Chinwalla A."/>
            <person name="Mardis E.R."/>
            <person name="Wilson R.K."/>
        </authorList>
    </citation>
    <scope>NUCLEOTIDE SEQUENCE [LARGE SCALE GENOMIC DNA]</scope>
    <source>
        <strain evidence="1">DSM 14600</strain>
    </source>
</reference>
<dbReference type="AlphaFoldDB" id="C4G8P1"/>
<sequence>MSEVHSEEAKNGFLPGAGFQICSIIRLISGHSIFAEQIFHC</sequence>
<proteinExistence type="predicted"/>
<comment type="caution">
    <text evidence="1">The sequence shown here is derived from an EMBL/GenBank/DDBJ whole genome shotgun (WGS) entry which is preliminary data.</text>
</comment>
<evidence type="ECO:0000313" key="2">
    <source>
        <dbReference type="Proteomes" id="UP000003494"/>
    </source>
</evidence>
<protein>
    <submittedName>
        <fullName evidence="1">Uncharacterized protein</fullName>
    </submittedName>
</protein>
<dbReference type="STRING" id="626523.GCWU000342_00338"/>
<keyword evidence="2" id="KW-1185">Reference proteome</keyword>
<dbReference type="Proteomes" id="UP000003494">
    <property type="component" value="Unassembled WGS sequence"/>
</dbReference>
<name>C4G8P1_9FIRM</name>
<accession>C4G8P1</accession>
<dbReference type="HOGENOM" id="CLU_3276635_0_0_9"/>
<gene>
    <name evidence="1" type="ORF">GCWU000342_00338</name>
</gene>
<organism evidence="1 2">
    <name type="scientific">Shuttleworthella satelles DSM 14600</name>
    <dbReference type="NCBI Taxonomy" id="626523"/>
    <lineage>
        <taxon>Bacteria</taxon>
        <taxon>Bacillati</taxon>
        <taxon>Bacillota</taxon>
        <taxon>Clostridia</taxon>
        <taxon>Lachnospirales</taxon>
        <taxon>Lachnospiraceae</taxon>
        <taxon>Shuttleworthella</taxon>
    </lineage>
</organism>
<evidence type="ECO:0000313" key="1">
    <source>
        <dbReference type="EMBL" id="EEP28988.1"/>
    </source>
</evidence>
<dbReference type="EMBL" id="ACIP02000001">
    <property type="protein sequence ID" value="EEP28988.1"/>
    <property type="molecule type" value="Genomic_DNA"/>
</dbReference>